<dbReference type="GO" id="GO:0006297">
    <property type="term" value="P:nucleotide-excision repair, DNA gap filling"/>
    <property type="evidence" value="ECO:0007669"/>
    <property type="project" value="TreeGrafter"/>
</dbReference>
<protein>
    <recommendedName>
        <fullName evidence="1">DNA ligase (ATP)</fullName>
        <ecNumber evidence="1">6.5.1.1</ecNumber>
    </recommendedName>
</protein>
<sequence length="314" mass="35734">MKLTPVIPFEPTTTDEIAEGPEWIAQVKWDGIRLLTYYDGRSVKLYNRKTNERTLHYPEIAAISEYCRAQSVILDGEVIALGADGKPSFYEVMRRDGIRRMEKVAFVQRQVPIFYMIFDVLYANGEWVTACSLAERQRLLQELVSPTPTVQLVDNFASGRELFQLIEQQGMEGVIVKNLTSTYAINGKDARWQKKKNYRDLIAVVGGVTMRDQTVNSLLLGLYDNQGALWYIGHAGTGKLTQSDWRSLTDKIQPLIQADMPFCNKPERMGTAIWLKPQLTAKIQYTEWASGHSLRQPSIQGFVDIPARQCTFET</sequence>
<dbReference type="CDD" id="cd07971">
    <property type="entry name" value="OBF_DNA_ligase_LigD"/>
    <property type="match status" value="1"/>
</dbReference>
<dbReference type="Gene3D" id="3.30.470.30">
    <property type="entry name" value="DNA ligase/mRNA capping enzyme"/>
    <property type="match status" value="1"/>
</dbReference>
<dbReference type="PROSITE" id="PS50160">
    <property type="entry name" value="DNA_LIGASE_A3"/>
    <property type="match status" value="1"/>
</dbReference>
<dbReference type="Pfam" id="PF04679">
    <property type="entry name" value="DNA_ligase_A_C"/>
    <property type="match status" value="1"/>
</dbReference>
<proteinExistence type="predicted"/>
<dbReference type="Proteomes" id="UP000268829">
    <property type="component" value="Unassembled WGS sequence"/>
</dbReference>
<keyword evidence="6" id="KW-1185">Reference proteome</keyword>
<dbReference type="GO" id="GO:0005524">
    <property type="term" value="F:ATP binding"/>
    <property type="evidence" value="ECO:0007669"/>
    <property type="project" value="InterPro"/>
</dbReference>
<dbReference type="EMBL" id="RHHS01000039">
    <property type="protein sequence ID" value="RNB54604.1"/>
    <property type="molecule type" value="Genomic_DNA"/>
</dbReference>
<feature type="domain" description="ATP-dependent DNA ligase family profile" evidence="4">
    <location>
        <begin position="106"/>
        <end position="227"/>
    </location>
</feature>
<dbReference type="GO" id="GO:0003677">
    <property type="term" value="F:DNA binding"/>
    <property type="evidence" value="ECO:0007669"/>
    <property type="project" value="InterPro"/>
</dbReference>
<dbReference type="AlphaFoldDB" id="A0A3M8ATT9"/>
<dbReference type="SUPFAM" id="SSF56091">
    <property type="entry name" value="DNA ligase/mRNA capping enzyme, catalytic domain"/>
    <property type="match status" value="1"/>
</dbReference>
<keyword evidence="2 5" id="KW-0436">Ligase</keyword>
<evidence type="ECO:0000313" key="5">
    <source>
        <dbReference type="EMBL" id="RNB54604.1"/>
    </source>
</evidence>
<evidence type="ECO:0000313" key="6">
    <source>
        <dbReference type="Proteomes" id="UP000268829"/>
    </source>
</evidence>
<dbReference type="Gene3D" id="2.40.50.140">
    <property type="entry name" value="Nucleic acid-binding proteins"/>
    <property type="match status" value="1"/>
</dbReference>
<dbReference type="OrthoDB" id="9802472at2"/>
<dbReference type="GO" id="GO:0006310">
    <property type="term" value="P:DNA recombination"/>
    <property type="evidence" value="ECO:0007669"/>
    <property type="project" value="InterPro"/>
</dbReference>
<evidence type="ECO:0000259" key="4">
    <source>
        <dbReference type="PROSITE" id="PS50160"/>
    </source>
</evidence>
<dbReference type="InterPro" id="IPR012309">
    <property type="entry name" value="DNA_ligase_ATP-dep_C"/>
</dbReference>
<dbReference type="InterPro" id="IPR029710">
    <property type="entry name" value="LIG4"/>
</dbReference>
<dbReference type="SUPFAM" id="SSF50249">
    <property type="entry name" value="Nucleic acid-binding proteins"/>
    <property type="match status" value="1"/>
</dbReference>
<evidence type="ECO:0000256" key="3">
    <source>
        <dbReference type="ARBA" id="ARBA00034003"/>
    </source>
</evidence>
<dbReference type="RefSeq" id="WP_122905747.1">
    <property type="nucleotide sequence ID" value="NZ_RHHS01000039.1"/>
</dbReference>
<evidence type="ECO:0000256" key="2">
    <source>
        <dbReference type="ARBA" id="ARBA00022598"/>
    </source>
</evidence>
<dbReference type="GO" id="GO:0006303">
    <property type="term" value="P:double-strand break repair via nonhomologous end joining"/>
    <property type="evidence" value="ECO:0007669"/>
    <property type="project" value="TreeGrafter"/>
</dbReference>
<dbReference type="Pfam" id="PF01068">
    <property type="entry name" value="DNA_ligase_A_M"/>
    <property type="match status" value="1"/>
</dbReference>
<evidence type="ECO:0000256" key="1">
    <source>
        <dbReference type="ARBA" id="ARBA00012727"/>
    </source>
</evidence>
<dbReference type="GO" id="GO:0003910">
    <property type="term" value="F:DNA ligase (ATP) activity"/>
    <property type="evidence" value="ECO:0007669"/>
    <property type="project" value="UniProtKB-EC"/>
</dbReference>
<dbReference type="InterPro" id="IPR012340">
    <property type="entry name" value="NA-bd_OB-fold"/>
</dbReference>
<organism evidence="5 6">
    <name type="scientific">Brevibacillus gelatini</name>
    <dbReference type="NCBI Taxonomy" id="1655277"/>
    <lineage>
        <taxon>Bacteria</taxon>
        <taxon>Bacillati</taxon>
        <taxon>Bacillota</taxon>
        <taxon>Bacilli</taxon>
        <taxon>Bacillales</taxon>
        <taxon>Paenibacillaceae</taxon>
        <taxon>Brevibacillus</taxon>
    </lineage>
</organism>
<comment type="caution">
    <text evidence="5">The sequence shown here is derived from an EMBL/GenBank/DDBJ whole genome shotgun (WGS) entry which is preliminary data.</text>
</comment>
<dbReference type="Gene3D" id="3.30.1490.70">
    <property type="match status" value="1"/>
</dbReference>
<reference evidence="5 6" key="1">
    <citation type="submission" date="2018-10" db="EMBL/GenBank/DDBJ databases">
        <title>Phylogenomics of Brevibacillus.</title>
        <authorList>
            <person name="Dunlap C."/>
        </authorList>
    </citation>
    <scope>NUCLEOTIDE SEQUENCE [LARGE SCALE GENOMIC DNA]</scope>
    <source>
        <strain evidence="5 6">DSM 100115</strain>
    </source>
</reference>
<gene>
    <name evidence="5" type="ORF">EDM57_16310</name>
</gene>
<dbReference type="EC" id="6.5.1.1" evidence="1"/>
<comment type="catalytic activity">
    <reaction evidence="3">
        <text>ATP + (deoxyribonucleotide)n-3'-hydroxyl + 5'-phospho-(deoxyribonucleotide)m = (deoxyribonucleotide)n+m + AMP + diphosphate.</text>
        <dbReference type="EC" id="6.5.1.1"/>
    </reaction>
</comment>
<name>A0A3M8ATT9_9BACL</name>
<dbReference type="InterPro" id="IPR012310">
    <property type="entry name" value="DNA_ligase_ATP-dep_cent"/>
</dbReference>
<accession>A0A3M8ATT9</accession>
<dbReference type="PANTHER" id="PTHR45997">
    <property type="entry name" value="DNA LIGASE 4"/>
    <property type="match status" value="1"/>
</dbReference>
<dbReference type="PANTHER" id="PTHR45997:SF1">
    <property type="entry name" value="DNA LIGASE 4"/>
    <property type="match status" value="1"/>
</dbReference>
<dbReference type="CDD" id="cd07906">
    <property type="entry name" value="Adenylation_DNA_ligase_LigD_LigC"/>
    <property type="match status" value="1"/>
</dbReference>